<feature type="domain" description="HTH cro/C1-type" evidence="5">
    <location>
        <begin position="3"/>
        <end position="49"/>
    </location>
</feature>
<dbReference type="InterPro" id="IPR046335">
    <property type="entry name" value="LacI/GalR-like_sensor"/>
</dbReference>
<dbReference type="CDD" id="cd01542">
    <property type="entry name" value="PBP1_TreR-like"/>
    <property type="match status" value="1"/>
</dbReference>
<evidence type="ECO:0000313" key="7">
    <source>
        <dbReference type="Proteomes" id="UP000078516"/>
    </source>
</evidence>
<dbReference type="Proteomes" id="UP000078516">
    <property type="component" value="Unassembled WGS sequence"/>
</dbReference>
<dbReference type="PROSITE" id="PS50932">
    <property type="entry name" value="HTH_LACI_2"/>
    <property type="match status" value="1"/>
</dbReference>
<dbReference type="InterPro" id="IPR028082">
    <property type="entry name" value="Peripla_BP_I"/>
</dbReference>
<dbReference type="InterPro" id="IPR001387">
    <property type="entry name" value="Cro/C1-type_HTH"/>
</dbReference>
<dbReference type="SUPFAM" id="SSF53822">
    <property type="entry name" value="Periplasmic binding protein-like I"/>
    <property type="match status" value="1"/>
</dbReference>
<dbReference type="InterPro" id="IPR010982">
    <property type="entry name" value="Lambda_DNA-bd_dom_sf"/>
</dbReference>
<protein>
    <submittedName>
        <fullName evidence="6">Uncharacterized protein</fullName>
    </submittedName>
</protein>
<sequence length="327" mass="35806">MVTIKQIAKESGVSKSTVSRYLNNGYVSEATAKKIEKIISKYNYSPNEFARNLKIQKSNFIGVISPRLTSPSIMAILNGIDEVARKNGFQMLISNTELAIKREIESIYSLVQNKVAGIILLATEITEEHIKVANSIDVPILFVGQSNEAVYSVDHDNYQAGVNLAQALLEYGHKEVLYVGVPENDLSVGINRKQGVVTTFLENGITPQIVPSTFYPEDNYQLGLELLPQKNASLIICATDSMAMGVIKAANQLNIAIGVELSVAGFGGYSFGEYLYPPLTTVDFHHQLVGEKAACLMTELLQGNEIARQTIVDTTMIIRNSVCAVKK</sequence>
<dbReference type="CDD" id="cd01392">
    <property type="entry name" value="HTH_LacI"/>
    <property type="match status" value="1"/>
</dbReference>
<dbReference type="GO" id="GO:0003700">
    <property type="term" value="F:DNA-binding transcription factor activity"/>
    <property type="evidence" value="ECO:0007669"/>
    <property type="project" value="TreeGrafter"/>
</dbReference>
<keyword evidence="7" id="KW-1185">Reference proteome</keyword>
<dbReference type="InterPro" id="IPR000843">
    <property type="entry name" value="HTH_LacI"/>
</dbReference>
<evidence type="ECO:0000256" key="1">
    <source>
        <dbReference type="ARBA" id="ARBA00023015"/>
    </source>
</evidence>
<dbReference type="Pfam" id="PF13377">
    <property type="entry name" value="Peripla_BP_3"/>
    <property type="match status" value="1"/>
</dbReference>
<organism evidence="6 7">
    <name type="scientific">Enterococcus thailandicus</name>
    <dbReference type="NCBI Taxonomy" id="417368"/>
    <lineage>
        <taxon>Bacteria</taxon>
        <taxon>Bacillati</taxon>
        <taxon>Bacillota</taxon>
        <taxon>Bacilli</taxon>
        <taxon>Lactobacillales</taxon>
        <taxon>Enterococcaceae</taxon>
        <taxon>Enterococcus</taxon>
    </lineage>
</organism>
<feature type="domain" description="HTH lacI-type" evidence="4">
    <location>
        <begin position="2"/>
        <end position="55"/>
    </location>
</feature>
<proteinExistence type="predicted"/>
<gene>
    <name evidence="6" type="ORF">A6E74_02555</name>
</gene>
<evidence type="ECO:0000259" key="5">
    <source>
        <dbReference type="PROSITE" id="PS50943"/>
    </source>
</evidence>
<dbReference type="SUPFAM" id="SSF47413">
    <property type="entry name" value="lambda repressor-like DNA-binding domains"/>
    <property type="match status" value="1"/>
</dbReference>
<dbReference type="AlphaFoldDB" id="A0A179ESU5"/>
<dbReference type="PANTHER" id="PTHR30146">
    <property type="entry name" value="LACI-RELATED TRANSCRIPTIONAL REPRESSOR"/>
    <property type="match status" value="1"/>
</dbReference>
<dbReference type="SMART" id="SM00354">
    <property type="entry name" value="HTH_LACI"/>
    <property type="match status" value="1"/>
</dbReference>
<keyword evidence="1" id="KW-0805">Transcription regulation</keyword>
<keyword evidence="2" id="KW-0238">DNA-binding</keyword>
<dbReference type="PANTHER" id="PTHR30146:SF154">
    <property type="entry name" value="TRANSCRIPTION REGULATOR, MEMBER OF GALR FAMILY"/>
    <property type="match status" value="1"/>
</dbReference>
<dbReference type="GO" id="GO:0000976">
    <property type="term" value="F:transcription cis-regulatory region binding"/>
    <property type="evidence" value="ECO:0007669"/>
    <property type="project" value="TreeGrafter"/>
</dbReference>
<evidence type="ECO:0000259" key="4">
    <source>
        <dbReference type="PROSITE" id="PS50932"/>
    </source>
</evidence>
<dbReference type="PROSITE" id="PS50943">
    <property type="entry name" value="HTH_CROC1"/>
    <property type="match status" value="1"/>
</dbReference>
<accession>A0A179ESU5</accession>
<dbReference type="Pfam" id="PF00356">
    <property type="entry name" value="LacI"/>
    <property type="match status" value="1"/>
</dbReference>
<dbReference type="EMBL" id="LWMN01000010">
    <property type="protein sequence ID" value="OAQ56311.1"/>
    <property type="molecule type" value="Genomic_DNA"/>
</dbReference>
<name>A0A179ESU5_ENTTH</name>
<keyword evidence="3" id="KW-0804">Transcription</keyword>
<dbReference type="RefSeq" id="WP_067481862.1">
    <property type="nucleotide sequence ID" value="NZ_CP078552.1"/>
</dbReference>
<reference evidence="6 7" key="1">
    <citation type="submission" date="2016-04" db="EMBL/GenBank/DDBJ databases">
        <title>Draft genome of an Enterococcus thailandicus strain isolated from bovine feces.</title>
        <authorList>
            <person name="Beukers A.G."/>
            <person name="Zaheer R."/>
            <person name="Goji N."/>
            <person name="Cook S.R."/>
            <person name="Amoako K."/>
            <person name="Chaves A.V."/>
            <person name="Ward M.P."/>
            <person name="Mcallister T.A."/>
        </authorList>
    </citation>
    <scope>NUCLEOTIDE SEQUENCE [LARGE SCALE GENOMIC DNA]</scope>
    <source>
        <strain evidence="6 7">F0711D 46</strain>
    </source>
</reference>
<evidence type="ECO:0000313" key="6">
    <source>
        <dbReference type="EMBL" id="OAQ56311.1"/>
    </source>
</evidence>
<evidence type="ECO:0000256" key="2">
    <source>
        <dbReference type="ARBA" id="ARBA00023125"/>
    </source>
</evidence>
<dbReference type="Gene3D" id="3.40.50.2300">
    <property type="match status" value="2"/>
</dbReference>
<dbReference type="Gene3D" id="1.10.260.40">
    <property type="entry name" value="lambda repressor-like DNA-binding domains"/>
    <property type="match status" value="1"/>
</dbReference>
<comment type="caution">
    <text evidence="6">The sequence shown here is derived from an EMBL/GenBank/DDBJ whole genome shotgun (WGS) entry which is preliminary data.</text>
</comment>
<evidence type="ECO:0000256" key="3">
    <source>
        <dbReference type="ARBA" id="ARBA00023163"/>
    </source>
</evidence>